<comment type="caution">
    <text evidence="1">The sequence shown here is derived from an EMBL/GenBank/DDBJ whole genome shotgun (WGS) entry which is preliminary data.</text>
</comment>
<keyword evidence="2" id="KW-1185">Reference proteome</keyword>
<evidence type="ECO:0000313" key="1">
    <source>
        <dbReference type="EMBL" id="TGY91632.1"/>
    </source>
</evidence>
<reference evidence="1" key="1">
    <citation type="submission" date="2019-04" db="EMBL/GenBank/DDBJ databases">
        <title>Microbes associate with the intestines of laboratory mice.</title>
        <authorList>
            <person name="Navarre W."/>
            <person name="Wong E."/>
            <person name="Huang K."/>
            <person name="Tropini C."/>
            <person name="Ng K."/>
            <person name="Yu B."/>
        </authorList>
    </citation>
    <scope>NUCLEOTIDE SEQUENCE</scope>
    <source>
        <strain evidence="1">NM01_1-7b</strain>
    </source>
</reference>
<dbReference type="Proteomes" id="UP000304953">
    <property type="component" value="Unassembled WGS sequence"/>
</dbReference>
<protein>
    <submittedName>
        <fullName evidence="1">Response regulator</fullName>
    </submittedName>
</protein>
<dbReference type="EMBL" id="SRYA01000052">
    <property type="protein sequence ID" value="TGY91632.1"/>
    <property type="molecule type" value="Genomic_DNA"/>
</dbReference>
<proteinExistence type="predicted"/>
<accession>A0AC61RRZ0</accession>
<organism evidence="1 2">
    <name type="scientific">Petralouisia muris</name>
    <dbReference type="NCBI Taxonomy" id="3032872"/>
    <lineage>
        <taxon>Bacteria</taxon>
        <taxon>Bacillati</taxon>
        <taxon>Bacillota</taxon>
        <taxon>Clostridia</taxon>
        <taxon>Lachnospirales</taxon>
        <taxon>Lachnospiraceae</taxon>
        <taxon>Petralouisia</taxon>
    </lineage>
</organism>
<gene>
    <name evidence="1" type="ORF">E5329_20245</name>
</gene>
<evidence type="ECO:0000313" key="2">
    <source>
        <dbReference type="Proteomes" id="UP000304953"/>
    </source>
</evidence>
<sequence>MLKRILLVDDDETFRYALSELLSKEFEVLKSSGVKDALEKLKKDSVDLICSDYNMRDGTGLDLLHSCRERNISVPFMLTSACDSNNLSNKAELYGITFCEKADCEFLDKVRAMI</sequence>
<name>A0AC61RRZ0_9FIRM</name>